<evidence type="ECO:0000259" key="4">
    <source>
        <dbReference type="PROSITE" id="PS51459"/>
    </source>
</evidence>
<proteinExistence type="predicted"/>
<comment type="caution">
    <text evidence="5">The sequence shown here is derived from an EMBL/GenBank/DDBJ whole genome shotgun (WGS) entry which is preliminary data.</text>
</comment>
<feature type="domain" description="Fido" evidence="4">
    <location>
        <begin position="108"/>
        <end position="258"/>
    </location>
</feature>
<dbReference type="InterPro" id="IPR040198">
    <property type="entry name" value="Fido_containing"/>
</dbReference>
<dbReference type="InterPro" id="IPR036597">
    <property type="entry name" value="Fido-like_dom_sf"/>
</dbReference>
<evidence type="ECO:0000256" key="3">
    <source>
        <dbReference type="PIRSR" id="PIRSR640198-3"/>
    </source>
</evidence>
<gene>
    <name evidence="5" type="ORF">HNR50_000111</name>
</gene>
<protein>
    <submittedName>
        <fullName evidence="5">Fic family protein</fullName>
    </submittedName>
</protein>
<sequence length="380" mass="44103">MKEKENELRIVDPSFGSRVLDLIMDINYLRRRQLGGSTHPEIFFQIKHIFHILESIGSARIEGNHTTIAEYVEREIEDSENEDEAITEIKNNEAALSFIEEVIETTPINRAFVCELHKLVVKDLHREGSQTPGQYRNTNIVINHSKHTPPDFLRVNELMDELIAFINKPDPEKYDLIKVAIAHHRFTWIHPFDNGNGRTVRLLTYAMMIKMGFKVDNGRILNPTAVFCSDRDAYYDALQRADEGTDEGILAWVEYVLSGLNDEISKIDNLLEFDFVKSKILLPALKGLKERKIITTEELKILNKAAEKQEFKTSDLNEIFPDQNSVYLSRAVKRLRDLKFLKPIEENSRTYVLSFLKNYLMREIMICLDREGFLPMKNEV</sequence>
<dbReference type="PANTHER" id="PTHR13504">
    <property type="entry name" value="FIDO DOMAIN-CONTAINING PROTEIN DDB_G0283145"/>
    <property type="match status" value="1"/>
</dbReference>
<dbReference type="Pfam" id="PF02661">
    <property type="entry name" value="Fic"/>
    <property type="match status" value="1"/>
</dbReference>
<feature type="binding site" evidence="2">
    <location>
        <begin position="234"/>
        <end position="235"/>
    </location>
    <ligand>
        <name>ATP</name>
        <dbReference type="ChEBI" id="CHEBI:30616"/>
    </ligand>
</feature>
<evidence type="ECO:0000313" key="5">
    <source>
        <dbReference type="EMBL" id="MBB6478478.1"/>
    </source>
</evidence>
<evidence type="ECO:0000313" key="6">
    <source>
        <dbReference type="Proteomes" id="UP000587760"/>
    </source>
</evidence>
<dbReference type="Gene3D" id="1.10.3290.10">
    <property type="entry name" value="Fido-like domain"/>
    <property type="match status" value="1"/>
</dbReference>
<keyword evidence="2" id="KW-0067">ATP-binding</keyword>
<dbReference type="SUPFAM" id="SSF140931">
    <property type="entry name" value="Fic-like"/>
    <property type="match status" value="1"/>
</dbReference>
<dbReference type="AlphaFoldDB" id="A0A841R6T0"/>
<dbReference type="RefSeq" id="WP_184742358.1">
    <property type="nucleotide sequence ID" value="NZ_JACHGJ010000001.1"/>
</dbReference>
<dbReference type="EMBL" id="JACHGJ010000001">
    <property type="protein sequence ID" value="MBB6478478.1"/>
    <property type="molecule type" value="Genomic_DNA"/>
</dbReference>
<organism evidence="5 6">
    <name type="scientific">Spirochaeta isovalerica</name>
    <dbReference type="NCBI Taxonomy" id="150"/>
    <lineage>
        <taxon>Bacteria</taxon>
        <taxon>Pseudomonadati</taxon>
        <taxon>Spirochaetota</taxon>
        <taxon>Spirochaetia</taxon>
        <taxon>Spirochaetales</taxon>
        <taxon>Spirochaetaceae</taxon>
        <taxon>Spirochaeta</taxon>
    </lineage>
</organism>
<dbReference type="PROSITE" id="PS51459">
    <property type="entry name" value="FIDO"/>
    <property type="match status" value="1"/>
</dbReference>
<evidence type="ECO:0000256" key="2">
    <source>
        <dbReference type="PIRSR" id="PIRSR640198-2"/>
    </source>
</evidence>
<dbReference type="PANTHER" id="PTHR13504:SF38">
    <property type="entry name" value="FIDO DOMAIN-CONTAINING PROTEIN"/>
    <property type="match status" value="1"/>
</dbReference>
<feature type="site" description="Important for autoinhibition of adenylyltransferase activity" evidence="3">
    <location>
        <position position="62"/>
    </location>
</feature>
<keyword evidence="2" id="KW-0547">Nucleotide-binding</keyword>
<reference evidence="5 6" key="1">
    <citation type="submission" date="2020-08" db="EMBL/GenBank/DDBJ databases">
        <title>Genomic Encyclopedia of Type Strains, Phase IV (KMG-IV): sequencing the most valuable type-strain genomes for metagenomic binning, comparative biology and taxonomic classification.</title>
        <authorList>
            <person name="Goeker M."/>
        </authorList>
    </citation>
    <scope>NUCLEOTIDE SEQUENCE [LARGE SCALE GENOMIC DNA]</scope>
    <source>
        <strain evidence="5 6">DSM 2461</strain>
    </source>
</reference>
<dbReference type="Proteomes" id="UP000587760">
    <property type="component" value="Unassembled WGS sequence"/>
</dbReference>
<feature type="active site" evidence="1">
    <location>
        <position position="190"/>
    </location>
</feature>
<name>A0A841R6T0_9SPIO</name>
<dbReference type="GO" id="GO:0005524">
    <property type="term" value="F:ATP binding"/>
    <property type="evidence" value="ECO:0007669"/>
    <property type="project" value="UniProtKB-KW"/>
</dbReference>
<keyword evidence="6" id="KW-1185">Reference proteome</keyword>
<accession>A0A841R6T0</accession>
<evidence type="ECO:0000256" key="1">
    <source>
        <dbReference type="PIRSR" id="PIRSR640198-1"/>
    </source>
</evidence>
<dbReference type="InterPro" id="IPR003812">
    <property type="entry name" value="Fido"/>
</dbReference>